<dbReference type="Pfam" id="PF01934">
    <property type="entry name" value="HepT-like"/>
    <property type="match status" value="1"/>
</dbReference>
<dbReference type="GO" id="GO:0016787">
    <property type="term" value="F:hydrolase activity"/>
    <property type="evidence" value="ECO:0007669"/>
    <property type="project" value="UniProtKB-KW"/>
</dbReference>
<evidence type="ECO:0000256" key="1">
    <source>
        <dbReference type="ARBA" id="ARBA00022649"/>
    </source>
</evidence>
<dbReference type="InterPro" id="IPR037038">
    <property type="entry name" value="HepT-like_sf"/>
</dbReference>
<dbReference type="Proteomes" id="UP000807825">
    <property type="component" value="Unassembled WGS sequence"/>
</dbReference>
<reference evidence="5" key="1">
    <citation type="submission" date="2020-07" db="EMBL/GenBank/DDBJ databases">
        <title>Huge and variable diversity of episymbiotic CPR bacteria and DPANN archaea in groundwater ecosystems.</title>
        <authorList>
            <person name="He C.Y."/>
            <person name="Keren R."/>
            <person name="Whittaker M."/>
            <person name="Farag I.F."/>
            <person name="Doudna J."/>
            <person name="Cate J.H.D."/>
            <person name="Banfield J.F."/>
        </authorList>
    </citation>
    <scope>NUCLEOTIDE SEQUENCE</scope>
    <source>
        <strain evidence="5">NC_groundwater_1664_Pr3_B-0.1um_52_9</strain>
    </source>
</reference>
<evidence type="ECO:0000313" key="5">
    <source>
        <dbReference type="EMBL" id="MBI5250342.1"/>
    </source>
</evidence>
<evidence type="ECO:0000256" key="2">
    <source>
        <dbReference type="ARBA" id="ARBA00022722"/>
    </source>
</evidence>
<keyword evidence="1" id="KW-1277">Toxin-antitoxin system</keyword>
<accession>A0A9D6V798</accession>
<dbReference type="EMBL" id="JACRDE010000335">
    <property type="protein sequence ID" value="MBI5250342.1"/>
    <property type="molecule type" value="Genomic_DNA"/>
</dbReference>
<comment type="caution">
    <text evidence="5">The sequence shown here is derived from an EMBL/GenBank/DDBJ whole genome shotgun (WGS) entry which is preliminary data.</text>
</comment>
<proteinExistence type="inferred from homology"/>
<dbReference type="GO" id="GO:0004540">
    <property type="term" value="F:RNA nuclease activity"/>
    <property type="evidence" value="ECO:0007669"/>
    <property type="project" value="InterPro"/>
</dbReference>
<comment type="similarity">
    <text evidence="4">Belongs to the HepT RNase toxin family.</text>
</comment>
<sequence length="61" mass="7125">MTRLKREHPEVLDKITDHEKIIGFRNVFVHGYDIIDDATVWSAIRDSVPTLRYEVEDILGT</sequence>
<evidence type="ECO:0000256" key="4">
    <source>
        <dbReference type="ARBA" id="ARBA00024207"/>
    </source>
</evidence>
<dbReference type="InterPro" id="IPR008201">
    <property type="entry name" value="HepT-like"/>
</dbReference>
<protein>
    <submittedName>
        <fullName evidence="5">DUF86 domain-containing protein</fullName>
    </submittedName>
</protein>
<name>A0A9D6V798_9BACT</name>
<dbReference type="AlphaFoldDB" id="A0A9D6V798"/>
<gene>
    <name evidence="5" type="ORF">HY912_12680</name>
</gene>
<dbReference type="Gene3D" id="1.20.120.580">
    <property type="entry name" value="bsu32300-like"/>
    <property type="match status" value="1"/>
</dbReference>
<dbReference type="GO" id="GO:0110001">
    <property type="term" value="C:toxin-antitoxin complex"/>
    <property type="evidence" value="ECO:0007669"/>
    <property type="project" value="InterPro"/>
</dbReference>
<organism evidence="5 6">
    <name type="scientific">Desulfomonile tiedjei</name>
    <dbReference type="NCBI Taxonomy" id="2358"/>
    <lineage>
        <taxon>Bacteria</taxon>
        <taxon>Pseudomonadati</taxon>
        <taxon>Thermodesulfobacteriota</taxon>
        <taxon>Desulfomonilia</taxon>
        <taxon>Desulfomonilales</taxon>
        <taxon>Desulfomonilaceae</taxon>
        <taxon>Desulfomonile</taxon>
    </lineage>
</organism>
<keyword evidence="2" id="KW-0540">Nuclease</keyword>
<evidence type="ECO:0000313" key="6">
    <source>
        <dbReference type="Proteomes" id="UP000807825"/>
    </source>
</evidence>
<keyword evidence="3" id="KW-0378">Hydrolase</keyword>
<evidence type="ECO:0000256" key="3">
    <source>
        <dbReference type="ARBA" id="ARBA00022801"/>
    </source>
</evidence>